<reference evidence="1" key="1">
    <citation type="submission" date="2022-04" db="EMBL/GenBank/DDBJ databases">
        <title>Genome of the entomopathogenic fungus Entomophthora muscae.</title>
        <authorList>
            <person name="Elya C."/>
            <person name="Lovett B.R."/>
            <person name="Lee E."/>
            <person name="Macias A.M."/>
            <person name="Hajek A.E."/>
            <person name="De Bivort B.L."/>
            <person name="Kasson M.T."/>
            <person name="De Fine Licht H.H."/>
            <person name="Stajich J.E."/>
        </authorList>
    </citation>
    <scope>NUCLEOTIDE SEQUENCE</scope>
    <source>
        <strain evidence="1">Berkeley</strain>
    </source>
</reference>
<keyword evidence="2" id="KW-1185">Reference proteome</keyword>
<dbReference type="Proteomes" id="UP001165960">
    <property type="component" value="Unassembled WGS sequence"/>
</dbReference>
<protein>
    <submittedName>
        <fullName evidence="1">Uncharacterized protein</fullName>
    </submittedName>
</protein>
<gene>
    <name evidence="1" type="ORF">DSO57_1027134</name>
</gene>
<comment type="caution">
    <text evidence="1">The sequence shown here is derived from an EMBL/GenBank/DDBJ whole genome shotgun (WGS) entry which is preliminary data.</text>
</comment>
<evidence type="ECO:0000313" key="1">
    <source>
        <dbReference type="EMBL" id="KAJ9049197.1"/>
    </source>
</evidence>
<organism evidence="1 2">
    <name type="scientific">Entomophthora muscae</name>
    <dbReference type="NCBI Taxonomy" id="34485"/>
    <lineage>
        <taxon>Eukaryota</taxon>
        <taxon>Fungi</taxon>
        <taxon>Fungi incertae sedis</taxon>
        <taxon>Zoopagomycota</taxon>
        <taxon>Entomophthoromycotina</taxon>
        <taxon>Entomophthoromycetes</taxon>
        <taxon>Entomophthorales</taxon>
        <taxon>Entomophthoraceae</taxon>
        <taxon>Entomophthora</taxon>
    </lineage>
</organism>
<accession>A0ACC2RGJ5</accession>
<sequence>MSLLKLQTSPPPSHHNNEAPPPHMVQGTPEYEVDSIINHCYHYGKLQYLVLWKGYSVDESS</sequence>
<evidence type="ECO:0000313" key="2">
    <source>
        <dbReference type="Proteomes" id="UP001165960"/>
    </source>
</evidence>
<name>A0ACC2RGJ5_9FUNG</name>
<dbReference type="EMBL" id="QTSX02007263">
    <property type="protein sequence ID" value="KAJ9049197.1"/>
    <property type="molecule type" value="Genomic_DNA"/>
</dbReference>
<proteinExistence type="predicted"/>